<dbReference type="InterPro" id="IPR020843">
    <property type="entry name" value="ER"/>
</dbReference>
<dbReference type="InterPro" id="IPR013149">
    <property type="entry name" value="ADH-like_C"/>
</dbReference>
<dbReference type="InterPro" id="IPR036291">
    <property type="entry name" value="NAD(P)-bd_dom_sf"/>
</dbReference>
<dbReference type="PANTHER" id="PTHR45348:SF2">
    <property type="entry name" value="ZINC-TYPE ALCOHOL DEHYDROGENASE-LIKE PROTEIN C2E1P3.01"/>
    <property type="match status" value="1"/>
</dbReference>
<dbReference type="InterPro" id="IPR047122">
    <property type="entry name" value="Trans-enoyl_RdTase-like"/>
</dbReference>
<dbReference type="PANTHER" id="PTHR45348">
    <property type="entry name" value="HYPOTHETICAL OXIDOREDUCTASE (EUROFUNG)"/>
    <property type="match status" value="1"/>
</dbReference>
<dbReference type="CDD" id="cd08249">
    <property type="entry name" value="enoyl_reductase_like"/>
    <property type="match status" value="1"/>
</dbReference>
<evidence type="ECO:0000313" key="3">
    <source>
        <dbReference type="Proteomes" id="UP000193067"/>
    </source>
</evidence>
<dbReference type="SMART" id="SM00829">
    <property type="entry name" value="PKS_ER"/>
    <property type="match status" value="1"/>
</dbReference>
<dbReference type="GO" id="GO:0016651">
    <property type="term" value="F:oxidoreductase activity, acting on NAD(P)H"/>
    <property type="evidence" value="ECO:0007669"/>
    <property type="project" value="InterPro"/>
</dbReference>
<feature type="domain" description="Enoyl reductase (ER)" evidence="1">
    <location>
        <begin position="17"/>
        <end position="346"/>
    </location>
</feature>
<organism evidence="2 3">
    <name type="scientific">Trametes coccinea (strain BRFM310)</name>
    <name type="common">Pycnoporus coccineus</name>
    <dbReference type="NCBI Taxonomy" id="1353009"/>
    <lineage>
        <taxon>Eukaryota</taxon>
        <taxon>Fungi</taxon>
        <taxon>Dikarya</taxon>
        <taxon>Basidiomycota</taxon>
        <taxon>Agaricomycotina</taxon>
        <taxon>Agaricomycetes</taxon>
        <taxon>Polyporales</taxon>
        <taxon>Polyporaceae</taxon>
        <taxon>Trametes</taxon>
    </lineage>
</organism>
<dbReference type="InterPro" id="IPR013154">
    <property type="entry name" value="ADH-like_N"/>
</dbReference>
<reference evidence="2 3" key="1">
    <citation type="journal article" date="2015" name="Biotechnol. Biofuels">
        <title>Enhanced degradation of softwood versus hardwood by the white-rot fungus Pycnoporus coccineus.</title>
        <authorList>
            <person name="Couturier M."/>
            <person name="Navarro D."/>
            <person name="Chevret D."/>
            <person name="Henrissat B."/>
            <person name="Piumi F."/>
            <person name="Ruiz-Duenas F.J."/>
            <person name="Martinez A.T."/>
            <person name="Grigoriev I.V."/>
            <person name="Riley R."/>
            <person name="Lipzen A."/>
            <person name="Berrin J.G."/>
            <person name="Master E.R."/>
            <person name="Rosso M.N."/>
        </authorList>
    </citation>
    <scope>NUCLEOTIDE SEQUENCE [LARGE SCALE GENOMIC DNA]</scope>
    <source>
        <strain evidence="2 3">BRFM310</strain>
    </source>
</reference>
<sequence>MSTLSQQKAFFIEAKQGEFVIKARPVPKPTPGHLLVKNEASGLNPADWKIQAYGLFFQRYPAVMGYDAAGIVEAVGEGVNRFKPGDRVIYQGKPPAGDDFGTFQQYTLTPADLAAKLPDALTFEQGATVSIALTTGAVGLYHQERGPQLTPPWVEGGRGKYAGSPIVVLGGASVVGSLTIQLAKLSGFSPIITTASIKNTTLLESFGATHVLDRNLSAAALREAVVKITGGPVSIIYDAVALPGTQNAAYDLLAPGGKLLLSLPASLDEAKTKDAQGRVALHVIGPIHLLQNVEFGKPLFAKLTDLLATGDIKPLRVELVPGGLGGIVAGLEKLRNDQVSGAKVVVRPQETA</sequence>
<dbReference type="SUPFAM" id="SSF50129">
    <property type="entry name" value="GroES-like"/>
    <property type="match status" value="1"/>
</dbReference>
<protein>
    <submittedName>
        <fullName evidence="2">GroES-like protein</fullName>
    </submittedName>
</protein>
<dbReference type="Proteomes" id="UP000193067">
    <property type="component" value="Unassembled WGS sequence"/>
</dbReference>
<dbReference type="EMBL" id="KZ084147">
    <property type="protein sequence ID" value="OSC97730.1"/>
    <property type="molecule type" value="Genomic_DNA"/>
</dbReference>
<dbReference type="SUPFAM" id="SSF51735">
    <property type="entry name" value="NAD(P)-binding Rossmann-fold domains"/>
    <property type="match status" value="1"/>
</dbReference>
<evidence type="ECO:0000259" key="1">
    <source>
        <dbReference type="SMART" id="SM00829"/>
    </source>
</evidence>
<dbReference type="AlphaFoldDB" id="A0A1Y2IBD4"/>
<dbReference type="Gene3D" id="3.40.50.720">
    <property type="entry name" value="NAD(P)-binding Rossmann-like Domain"/>
    <property type="match status" value="1"/>
</dbReference>
<gene>
    <name evidence="2" type="ORF">PYCCODRAFT_1471637</name>
</gene>
<name>A0A1Y2IBD4_TRAC3</name>
<keyword evidence="3" id="KW-1185">Reference proteome</keyword>
<dbReference type="OrthoDB" id="3233595at2759"/>
<evidence type="ECO:0000313" key="2">
    <source>
        <dbReference type="EMBL" id="OSC97730.1"/>
    </source>
</evidence>
<dbReference type="InterPro" id="IPR011032">
    <property type="entry name" value="GroES-like_sf"/>
</dbReference>
<dbReference type="STRING" id="1353009.A0A1Y2IBD4"/>
<dbReference type="Pfam" id="PF00107">
    <property type="entry name" value="ADH_zinc_N"/>
    <property type="match status" value="1"/>
</dbReference>
<accession>A0A1Y2IBD4</accession>
<proteinExistence type="predicted"/>
<dbReference type="Pfam" id="PF08240">
    <property type="entry name" value="ADH_N"/>
    <property type="match status" value="1"/>
</dbReference>
<dbReference type="Gene3D" id="3.90.180.10">
    <property type="entry name" value="Medium-chain alcohol dehydrogenases, catalytic domain"/>
    <property type="match status" value="1"/>
</dbReference>